<dbReference type="EMBL" id="JH930473">
    <property type="protein sequence ID" value="EKM53853.1"/>
    <property type="molecule type" value="Genomic_DNA"/>
</dbReference>
<gene>
    <name evidence="1" type="ORF">PHACADRAFT_97784</name>
</gene>
<dbReference type="OrthoDB" id="3341102at2759"/>
<organism evidence="1 2">
    <name type="scientific">Phanerochaete carnosa (strain HHB-10118-sp)</name>
    <name type="common">White-rot fungus</name>
    <name type="synonym">Peniophora carnosa</name>
    <dbReference type="NCBI Taxonomy" id="650164"/>
    <lineage>
        <taxon>Eukaryota</taxon>
        <taxon>Fungi</taxon>
        <taxon>Dikarya</taxon>
        <taxon>Basidiomycota</taxon>
        <taxon>Agaricomycotina</taxon>
        <taxon>Agaricomycetes</taxon>
        <taxon>Polyporales</taxon>
        <taxon>Phanerochaetaceae</taxon>
        <taxon>Phanerochaete</taxon>
    </lineage>
</organism>
<keyword evidence="2" id="KW-1185">Reference proteome</keyword>
<dbReference type="AlphaFoldDB" id="K5VQY1"/>
<evidence type="ECO:0008006" key="3">
    <source>
        <dbReference type="Google" id="ProtNLM"/>
    </source>
</evidence>
<evidence type="ECO:0000313" key="2">
    <source>
        <dbReference type="Proteomes" id="UP000008370"/>
    </source>
</evidence>
<dbReference type="GeneID" id="18920986"/>
<proteinExistence type="predicted"/>
<name>K5VQY1_PHACS</name>
<dbReference type="HOGENOM" id="CLU_046752_2_2_1"/>
<dbReference type="Proteomes" id="UP000008370">
    <property type="component" value="Unassembled WGS sequence"/>
</dbReference>
<dbReference type="STRING" id="650164.K5VQY1"/>
<protein>
    <recommendedName>
        <fullName evidence="3">DDE-1 domain-containing protein</fullName>
    </recommendedName>
</protein>
<dbReference type="InParanoid" id="K5VQY1"/>
<dbReference type="KEGG" id="pco:PHACADRAFT_97784"/>
<accession>K5VQY1</accession>
<dbReference type="RefSeq" id="XP_007396569.1">
    <property type="nucleotide sequence ID" value="XM_007396507.1"/>
</dbReference>
<reference evidence="1 2" key="1">
    <citation type="journal article" date="2012" name="BMC Genomics">
        <title>Comparative genomics of the white-rot fungi, Phanerochaete carnosa and P. chrysosporium, to elucidate the genetic basis of the distinct wood types they colonize.</title>
        <authorList>
            <person name="Suzuki H."/>
            <person name="MacDonald J."/>
            <person name="Syed K."/>
            <person name="Salamov A."/>
            <person name="Hori C."/>
            <person name="Aerts A."/>
            <person name="Henrissat B."/>
            <person name="Wiebenga A."/>
            <person name="vanKuyk P.A."/>
            <person name="Barry K."/>
            <person name="Lindquist E."/>
            <person name="LaButti K."/>
            <person name="Lapidus A."/>
            <person name="Lucas S."/>
            <person name="Coutinho P."/>
            <person name="Gong Y."/>
            <person name="Samejima M."/>
            <person name="Mahadevan R."/>
            <person name="Abou-Zaid M."/>
            <person name="de Vries R.P."/>
            <person name="Igarashi K."/>
            <person name="Yadav J.S."/>
            <person name="Grigoriev I.V."/>
            <person name="Master E.R."/>
        </authorList>
    </citation>
    <scope>NUCLEOTIDE SEQUENCE [LARGE SCALE GENOMIC DNA]</scope>
    <source>
        <strain evidence="1 2">HHB-10118-sp</strain>
    </source>
</reference>
<sequence>MIALLKELAPEVFNIDTRHGKFKCSISYVRRFVQVQLQRSIWKATRAAQKIPKDAPDLCRASFCRQALAICDHQIPAALRVNIDQAQCVLMNTCGRTYEVKNSKQVICIGKEEKRAFTILVGVSASGVALPFQAIWKGKSTGSLPSRSAPRYAEAEKLGF</sequence>
<evidence type="ECO:0000313" key="1">
    <source>
        <dbReference type="EMBL" id="EKM53853.1"/>
    </source>
</evidence>